<proteinExistence type="predicted"/>
<evidence type="ECO:0000313" key="2">
    <source>
        <dbReference type="EnsemblPlants" id="OGLUM09G03860.1"/>
    </source>
</evidence>
<feature type="compositionally biased region" description="Basic and acidic residues" evidence="1">
    <location>
        <begin position="32"/>
        <end position="41"/>
    </location>
</feature>
<organism evidence="2">
    <name type="scientific">Oryza glumipatula</name>
    <dbReference type="NCBI Taxonomy" id="40148"/>
    <lineage>
        <taxon>Eukaryota</taxon>
        <taxon>Viridiplantae</taxon>
        <taxon>Streptophyta</taxon>
        <taxon>Embryophyta</taxon>
        <taxon>Tracheophyta</taxon>
        <taxon>Spermatophyta</taxon>
        <taxon>Magnoliopsida</taxon>
        <taxon>Liliopsida</taxon>
        <taxon>Poales</taxon>
        <taxon>Poaceae</taxon>
        <taxon>BOP clade</taxon>
        <taxon>Oryzoideae</taxon>
        <taxon>Oryzeae</taxon>
        <taxon>Oryzinae</taxon>
        <taxon>Oryza</taxon>
    </lineage>
</organism>
<reference evidence="2" key="1">
    <citation type="submission" date="2015-04" db="UniProtKB">
        <authorList>
            <consortium name="EnsemblPlants"/>
        </authorList>
    </citation>
    <scope>IDENTIFICATION</scope>
</reference>
<keyword evidence="3" id="KW-1185">Reference proteome</keyword>
<dbReference type="Proteomes" id="UP000026961">
    <property type="component" value="Chromosome 9"/>
</dbReference>
<sequence>MDPGGSRGSWLPGSVASTALKDVSSSTHRVKTATEKAKLDEELGGGSELSLGRPSNDDDLGGDADWALSLASDQQHSKA</sequence>
<dbReference type="HOGENOM" id="CLU_2609947_0_0_1"/>
<dbReference type="EnsemblPlants" id="OGLUM09G03860.1">
    <property type="protein sequence ID" value="OGLUM09G03860.1"/>
    <property type="gene ID" value="OGLUM09G03860"/>
</dbReference>
<reference evidence="2" key="2">
    <citation type="submission" date="2018-05" db="EMBL/GenBank/DDBJ databases">
        <title>OgluRS3 (Oryza glumaepatula Reference Sequence Version 3).</title>
        <authorList>
            <person name="Zhang J."/>
            <person name="Kudrna D."/>
            <person name="Lee S."/>
            <person name="Talag J."/>
            <person name="Welchert J."/>
            <person name="Wing R.A."/>
        </authorList>
    </citation>
    <scope>NUCLEOTIDE SEQUENCE [LARGE SCALE GENOMIC DNA]</scope>
</reference>
<evidence type="ECO:0000256" key="1">
    <source>
        <dbReference type="SAM" id="MobiDB-lite"/>
    </source>
</evidence>
<name>A0A0E0B0K5_9ORYZ</name>
<evidence type="ECO:0000313" key="3">
    <source>
        <dbReference type="Proteomes" id="UP000026961"/>
    </source>
</evidence>
<dbReference type="AlphaFoldDB" id="A0A0E0B0K5"/>
<accession>A0A0E0B0K5</accession>
<dbReference type="Gramene" id="OGLUM09G03860.1">
    <property type="protein sequence ID" value="OGLUM09G03860.1"/>
    <property type="gene ID" value="OGLUM09G03860"/>
</dbReference>
<protein>
    <submittedName>
        <fullName evidence="2">Uncharacterized protein</fullName>
    </submittedName>
</protein>
<feature type="region of interest" description="Disordered" evidence="1">
    <location>
        <begin position="1"/>
        <end position="79"/>
    </location>
</feature>